<dbReference type="Proteomes" id="UP000000909">
    <property type="component" value="Segment"/>
</dbReference>
<reference evidence="2 3" key="1">
    <citation type="journal article" date="2007" name="Environ. Microbiol.">
        <title>Genomic and structural analysis of Syn9, a cyanophage infecting marine Prochlorococcus and Synechococcus.</title>
        <authorList>
            <person name="Weigele P.R."/>
            <person name="Pope W.H."/>
            <person name="Pedulla M.L."/>
            <person name="Houtz J.M."/>
            <person name="Smith A.L."/>
            <person name="Conway J.F."/>
            <person name="King J."/>
            <person name="Hatfull G.F."/>
            <person name="Lawrence J.G."/>
            <person name="Hendrix R.W."/>
        </authorList>
    </citation>
    <scope>NUCLEOTIDE SEQUENCE</scope>
</reference>
<protein>
    <submittedName>
        <fullName evidence="2">Baseplate wedge subunit</fullName>
    </submittedName>
</protein>
<evidence type="ECO:0000313" key="3">
    <source>
        <dbReference type="Proteomes" id="UP000000909"/>
    </source>
</evidence>
<dbReference type="InterPro" id="IPR007048">
    <property type="entry name" value="IraD/Gp25-like"/>
</dbReference>
<keyword evidence="3" id="KW-1185">Reference proteome</keyword>
<name>Q0QZC9_BPSYS</name>
<dbReference type="KEGG" id="vg:4239099"/>
<evidence type="ECO:0000313" key="2">
    <source>
        <dbReference type="EMBL" id="ABA47068.1"/>
    </source>
</evidence>
<proteinExistence type="predicted"/>
<dbReference type="RefSeq" id="YP_717766.1">
    <property type="nucleotide sequence ID" value="NC_008296.2"/>
</dbReference>
<organism evidence="2 3">
    <name type="scientific">Synechococcus phage syn9</name>
    <dbReference type="NCBI Taxonomy" id="382359"/>
    <lineage>
        <taxon>Viruses</taxon>
        <taxon>Duplodnaviria</taxon>
        <taxon>Heunggongvirae</taxon>
        <taxon>Uroviricota</taxon>
        <taxon>Caudoviricetes</taxon>
        <taxon>Pantevenvirales</taxon>
        <taxon>Kyanoviridae</taxon>
        <taxon>Ormenosvirus</taxon>
        <taxon>Ormenosvirus syn9</taxon>
    </lineage>
</organism>
<dbReference type="EMBL" id="DQ149023">
    <property type="protein sequence ID" value="ABA47068.1"/>
    <property type="molecule type" value="Genomic_DNA"/>
</dbReference>
<dbReference type="Pfam" id="PF04965">
    <property type="entry name" value="GPW_gp25"/>
    <property type="match status" value="1"/>
</dbReference>
<evidence type="ECO:0000259" key="1">
    <source>
        <dbReference type="Pfam" id="PF04965"/>
    </source>
</evidence>
<dbReference type="GeneID" id="4239099"/>
<organismHost>
    <name type="scientific">Synechococcus</name>
    <dbReference type="NCBI Taxonomy" id="1129"/>
</organismHost>
<feature type="domain" description="IraD/Gp25-like" evidence="1">
    <location>
        <begin position="39"/>
        <end position="123"/>
    </location>
</feature>
<sequence>MAIKPLSSKDFKKSRNFSDISMNFLKNPFTKDTTKVTNADAIKQAVKNLVLTVPGERFFNPDFGSRVTDLLFEPMDPFLVDAIRIEIETAIKNFEPRIFLSEVVVTPDYDINSISVSIEYEIIGLPVTERVNFVLKRP</sequence>
<dbReference type="SUPFAM" id="SSF160719">
    <property type="entry name" value="gpW/gp25-like"/>
    <property type="match status" value="1"/>
</dbReference>
<accession>Q0QZC9</accession>
<dbReference type="Gene3D" id="3.10.450.40">
    <property type="match status" value="1"/>
</dbReference>
<dbReference type="OrthoDB" id="13602at10239"/>